<protein>
    <recommendedName>
        <fullName evidence="14">P-type phospholipid transporter</fullName>
    </recommendedName>
</protein>
<dbReference type="SUPFAM" id="SSF81660">
    <property type="entry name" value="Metal cation-transporting ATPase, ATP-binding domain N"/>
    <property type="match status" value="1"/>
</dbReference>
<dbReference type="GO" id="GO:0005524">
    <property type="term" value="F:ATP binding"/>
    <property type="evidence" value="ECO:0007669"/>
    <property type="project" value="InterPro"/>
</dbReference>
<dbReference type="PANTHER" id="PTHR24092:SF19">
    <property type="entry name" value="PHOSPHOLIPID-TRANSPORTING ATPASE"/>
    <property type="match status" value="1"/>
</dbReference>
<dbReference type="InterPro" id="IPR023214">
    <property type="entry name" value="HAD_sf"/>
</dbReference>
<dbReference type="Pfam" id="PF16209">
    <property type="entry name" value="PhoLip_ATPase_N"/>
    <property type="match status" value="1"/>
</dbReference>
<dbReference type="GO" id="GO:0046872">
    <property type="term" value="F:metal ion binding"/>
    <property type="evidence" value="ECO:0007669"/>
    <property type="project" value="UniProtKB-KW"/>
</dbReference>
<dbReference type="SUPFAM" id="SSF81665">
    <property type="entry name" value="Calcium ATPase, transmembrane domain M"/>
    <property type="match status" value="1"/>
</dbReference>
<evidence type="ECO:0000256" key="1">
    <source>
        <dbReference type="ARBA" id="ARBA00004141"/>
    </source>
</evidence>
<evidence type="ECO:0000313" key="12">
    <source>
        <dbReference type="EMBL" id="KAG5498721.1"/>
    </source>
</evidence>
<keyword evidence="2 9" id="KW-0812">Transmembrane</keyword>
<keyword evidence="5" id="KW-1278">Translocase</keyword>
<dbReference type="GO" id="GO:0140326">
    <property type="term" value="F:ATPase-coupled intramembrane lipid transporter activity"/>
    <property type="evidence" value="ECO:0007669"/>
    <property type="project" value="TreeGrafter"/>
</dbReference>
<comment type="subcellular location">
    <subcellularLocation>
        <location evidence="1">Membrane</location>
        <topology evidence="1">Multi-pass membrane protein</topology>
    </subcellularLocation>
</comment>
<dbReference type="InterPro" id="IPR032630">
    <property type="entry name" value="P_typ_ATPase_c"/>
</dbReference>
<keyword evidence="3" id="KW-0479">Metal-binding</keyword>
<reference evidence="12 13" key="1">
    <citation type="submission" date="2021-02" db="EMBL/GenBank/DDBJ databases">
        <title>Porcisia hertigi Genome sequencing and assembly.</title>
        <authorList>
            <person name="Almutairi H."/>
            <person name="Gatherer D."/>
        </authorList>
    </citation>
    <scope>NUCLEOTIDE SEQUENCE [LARGE SCALE GENOMIC DNA]</scope>
    <source>
        <strain evidence="12 13">C119</strain>
    </source>
</reference>
<dbReference type="Gene3D" id="2.70.150.10">
    <property type="entry name" value="Calcium-transporting ATPase, cytoplasmic transduction domain A"/>
    <property type="match status" value="1"/>
</dbReference>
<dbReference type="InterPro" id="IPR032631">
    <property type="entry name" value="P-type_ATPase_N"/>
</dbReference>
<dbReference type="GO" id="GO:0005886">
    <property type="term" value="C:plasma membrane"/>
    <property type="evidence" value="ECO:0007669"/>
    <property type="project" value="TreeGrafter"/>
</dbReference>
<dbReference type="SUPFAM" id="SSF56784">
    <property type="entry name" value="HAD-like"/>
    <property type="match status" value="1"/>
</dbReference>
<dbReference type="InterPro" id="IPR001757">
    <property type="entry name" value="P_typ_ATPase"/>
</dbReference>
<proteinExistence type="predicted"/>
<dbReference type="SUPFAM" id="SSF81653">
    <property type="entry name" value="Calcium ATPase, transduction domain A"/>
    <property type="match status" value="1"/>
</dbReference>
<dbReference type="InterPro" id="IPR023299">
    <property type="entry name" value="ATPase_P-typ_cyto_dom_N"/>
</dbReference>
<feature type="transmembrane region" description="Helical" evidence="9">
    <location>
        <begin position="1291"/>
        <end position="1311"/>
    </location>
</feature>
<evidence type="ECO:0008006" key="14">
    <source>
        <dbReference type="Google" id="ProtNLM"/>
    </source>
</evidence>
<dbReference type="InterPro" id="IPR018303">
    <property type="entry name" value="ATPase_P-typ_P_site"/>
</dbReference>
<dbReference type="NCBIfam" id="TIGR01494">
    <property type="entry name" value="ATPase_P-type"/>
    <property type="match status" value="1"/>
</dbReference>
<accession>A0A836HTB2</accession>
<dbReference type="InterPro" id="IPR008250">
    <property type="entry name" value="ATPase_P-typ_transduc_dom_A_sf"/>
</dbReference>
<gene>
    <name evidence="12" type="ORF">JKF63_03009</name>
</gene>
<evidence type="ECO:0000256" key="2">
    <source>
        <dbReference type="ARBA" id="ARBA00022692"/>
    </source>
</evidence>
<dbReference type="Proteomes" id="UP000674318">
    <property type="component" value="Unassembled WGS sequence"/>
</dbReference>
<feature type="domain" description="P-type ATPase C-terminal" evidence="11">
    <location>
        <begin position="1111"/>
        <end position="1352"/>
    </location>
</feature>
<dbReference type="PRINTS" id="PR00119">
    <property type="entry name" value="CATATPASE"/>
</dbReference>
<evidence type="ECO:0000256" key="7">
    <source>
        <dbReference type="ARBA" id="ARBA00023136"/>
    </source>
</evidence>
<dbReference type="SFLD" id="SFLDS00003">
    <property type="entry name" value="Haloacid_Dehalogenase"/>
    <property type="match status" value="1"/>
</dbReference>
<dbReference type="EMBL" id="JAFJZO010000030">
    <property type="protein sequence ID" value="KAG5498721.1"/>
    <property type="molecule type" value="Genomic_DNA"/>
</dbReference>
<evidence type="ECO:0000256" key="4">
    <source>
        <dbReference type="ARBA" id="ARBA00022842"/>
    </source>
</evidence>
<dbReference type="GO" id="GO:0045332">
    <property type="term" value="P:phospholipid translocation"/>
    <property type="evidence" value="ECO:0007669"/>
    <property type="project" value="TreeGrafter"/>
</dbReference>
<keyword evidence="4" id="KW-0460">Magnesium</keyword>
<dbReference type="Gene3D" id="3.40.50.1000">
    <property type="entry name" value="HAD superfamily/HAD-like"/>
    <property type="match status" value="1"/>
</dbReference>
<keyword evidence="7 9" id="KW-0472">Membrane</keyword>
<dbReference type="SFLD" id="SFLDG00002">
    <property type="entry name" value="C1.7:_P-type_atpase_like"/>
    <property type="match status" value="1"/>
</dbReference>
<dbReference type="KEGG" id="phet:94289108"/>
<organism evidence="12 13">
    <name type="scientific">Porcisia hertigi</name>
    <dbReference type="NCBI Taxonomy" id="2761500"/>
    <lineage>
        <taxon>Eukaryota</taxon>
        <taxon>Discoba</taxon>
        <taxon>Euglenozoa</taxon>
        <taxon>Kinetoplastea</taxon>
        <taxon>Metakinetoplastina</taxon>
        <taxon>Trypanosomatida</taxon>
        <taxon>Trypanosomatidae</taxon>
        <taxon>Leishmaniinae</taxon>
        <taxon>Porcisia</taxon>
    </lineage>
</organism>
<evidence type="ECO:0000256" key="6">
    <source>
        <dbReference type="ARBA" id="ARBA00022989"/>
    </source>
</evidence>
<dbReference type="Pfam" id="PF13246">
    <property type="entry name" value="Cation_ATPase"/>
    <property type="match status" value="1"/>
</dbReference>
<evidence type="ECO:0000256" key="5">
    <source>
        <dbReference type="ARBA" id="ARBA00022967"/>
    </source>
</evidence>
<dbReference type="Gene3D" id="3.40.1110.10">
    <property type="entry name" value="Calcium-transporting ATPase, cytoplasmic domain N"/>
    <property type="match status" value="1"/>
</dbReference>
<evidence type="ECO:0000256" key="8">
    <source>
        <dbReference type="SAM" id="MobiDB-lite"/>
    </source>
</evidence>
<dbReference type="RefSeq" id="XP_067755475.1">
    <property type="nucleotide sequence ID" value="XM_067899031.1"/>
</dbReference>
<dbReference type="SFLD" id="SFLDF00027">
    <property type="entry name" value="p-type_atpase"/>
    <property type="match status" value="1"/>
</dbReference>
<dbReference type="InterPro" id="IPR023298">
    <property type="entry name" value="ATPase_P-typ_TM_dom_sf"/>
</dbReference>
<evidence type="ECO:0000256" key="3">
    <source>
        <dbReference type="ARBA" id="ARBA00022723"/>
    </source>
</evidence>
<feature type="transmembrane region" description="Helical" evidence="9">
    <location>
        <begin position="185"/>
        <end position="204"/>
    </location>
</feature>
<evidence type="ECO:0000259" key="11">
    <source>
        <dbReference type="Pfam" id="PF16212"/>
    </source>
</evidence>
<dbReference type="GO" id="GO:0016887">
    <property type="term" value="F:ATP hydrolysis activity"/>
    <property type="evidence" value="ECO:0007669"/>
    <property type="project" value="InterPro"/>
</dbReference>
<feature type="domain" description="P-type ATPase N-terminal" evidence="10">
    <location>
        <begin position="154"/>
        <end position="209"/>
    </location>
</feature>
<evidence type="ECO:0000259" key="10">
    <source>
        <dbReference type="Pfam" id="PF16209"/>
    </source>
</evidence>
<dbReference type="Pfam" id="PF16212">
    <property type="entry name" value="PhoLip_ATPase_C"/>
    <property type="match status" value="1"/>
</dbReference>
<evidence type="ECO:0000256" key="9">
    <source>
        <dbReference type="SAM" id="Phobius"/>
    </source>
</evidence>
<dbReference type="PANTHER" id="PTHR24092">
    <property type="entry name" value="PROBABLE PHOSPHOLIPID-TRANSPORTING ATPASE"/>
    <property type="match status" value="1"/>
</dbReference>
<feature type="transmembrane region" description="Helical" evidence="9">
    <location>
        <begin position="1331"/>
        <end position="1355"/>
    </location>
</feature>
<dbReference type="InterPro" id="IPR036412">
    <property type="entry name" value="HAD-like_sf"/>
</dbReference>
<comment type="caution">
    <text evidence="12">The sequence shown here is derived from an EMBL/GenBank/DDBJ whole genome shotgun (WGS) entry which is preliminary data.</text>
</comment>
<feature type="transmembrane region" description="Helical" evidence="9">
    <location>
        <begin position="1265"/>
        <end position="1284"/>
    </location>
</feature>
<dbReference type="InterPro" id="IPR044492">
    <property type="entry name" value="P_typ_ATPase_HD_dom"/>
</dbReference>
<feature type="region of interest" description="Disordered" evidence="8">
    <location>
        <begin position="1"/>
        <end position="49"/>
    </location>
</feature>
<keyword evidence="6 9" id="KW-1133">Transmembrane helix</keyword>
<dbReference type="PROSITE" id="PS00154">
    <property type="entry name" value="ATPASE_E1_E2"/>
    <property type="match status" value="1"/>
</dbReference>
<sequence length="1422" mass="156096">MASPITAYGASASPPSPGFSRTSPSSPHPVQRRFGNWQASRALDSNEPRGDAGGCEIAVYCAAEERDSVVGDKAPGPSASVATAASLWGRRLGLRLLLFFKNAAQCLAVARGTTNSAHCSRGRAAYSPIRRGPHPGTAHHQEMRYIRPLDPAVADRYCTNRATTSRYTVQNFIFKNLYEQFRRPLNFYFLLVTLLQFISVIAPVNPLSTLLPLLFAFTLSAVKEGHDDVKRHRQDHTYNHTPRMALDPETTAWRSRINADIRVGDVLLLREGEEIPCDVVVLGATSSSVYIRTDNLDGEIDLKPREMVQWSTVHPDNHSLRTHTVCEVTSETEPPPASSVIAAVKSLHLECAPPSAMIDSFDGRADIQTTSPVLRFDLDTASTQVSLTHLHLLPQSCILKNVAQVVCVAVYTGDDTKFGMNRRATSVKWARIDKDVSRFSVCIFVCQIVSALILGLIGYRANRKVHETVWYLPLPVNESSVSVIIYPLRFFLLTTVMIPVSFKFVVDVCKDYMARMVEWDSVMMQNEAATVGSGWPSSSNRTGCRVKNSSILEDLGQIDYLLCDKTGTLTQNMMELHAITICPGHHLSLAGMTGPSMALPEALTATDSSAFVLIRQFAQMVALCNTVEVVHPSLSAVDSDGNAAIHYHAASPDEVALCMGMRRLGVSLVSRDQCCAVLRTHRGPEGKLTSGALPVGPCYRGNNDAPSAWTEEQCDVEERWTVHYTFQFSSEKKSMGIIVEEPTSGRIWFIVKGADDRVMEMASSRPSCSATPGSPRSSPLNSECAAKLSVYSHRGLRTLLVARKELSRDDLAAFLQSVAKASRLTENRQAYLDSLRSQMESGVTIVGITAVEDKLQDGVQETISDMHLAGIKVWMLTGDKVETAEQIGLSCGLYRPGDVVIRIGQPLPSADPREGSRGCYDETANASDWRQMLLTFPIERLLPSYSASSQLSSAIPVFSSESSAYACGKALESRVLRFDASDSSQLSNESLHTIAQTAESRAERAENSIAGGLSESGGATPSVVLVVQGGTVLETILHDPALWMRFSEISSRCCSVICARTTPHQKAAVTRFVRQAGFMTLSIGDGGNDVAMLQEAHIGVGIMGKEGQQAARAADFSITQFSDLRALLFVHGQQAYARSAYVIKYSFYKSMLISFIQLAYNLVGTNVSGGAFWNSFSLTLWNGFYTLPQTILYCFDRCAPRVVLERNPYLYKMTRRALDIRPREFFCSYLLRGMLQSVGLLWLCTRLYGPGFAYADTGGTASNDVTFTIAYSALMVSQVFSVWWESHTVTPLNLLVLLGMPLLYVYSTSVYSDYPALEYFGVFRRSLDMAGYFSVFGVSLALVVPSLIYSTTLVAQHPNPRDVLRCAETRRQRAMLARSEYRCSQPFWVRWFGATPEAASVLCSGSDAALHAHLGDEGVTIC</sequence>
<evidence type="ECO:0000313" key="13">
    <source>
        <dbReference type="Proteomes" id="UP000674318"/>
    </source>
</evidence>
<feature type="transmembrane region" description="Helical" evidence="9">
    <location>
        <begin position="1225"/>
        <end position="1245"/>
    </location>
</feature>
<name>A0A836HTB2_9TRYP</name>
<dbReference type="GeneID" id="94289108"/>
<keyword evidence="13" id="KW-1185">Reference proteome</keyword>
<dbReference type="OrthoDB" id="377733at2759"/>